<dbReference type="GeneID" id="90072577"/>
<evidence type="ECO:0000256" key="5">
    <source>
        <dbReference type="ARBA" id="ARBA00025222"/>
    </source>
</evidence>
<accession>A0AAV5QIK2</accession>
<dbReference type="EMBL" id="BTFZ01000003">
    <property type="protein sequence ID" value="GMM34598.1"/>
    <property type="molecule type" value="Genomic_DNA"/>
</dbReference>
<evidence type="ECO:0000256" key="2">
    <source>
        <dbReference type="ARBA" id="ARBA00005665"/>
    </source>
</evidence>
<dbReference type="Gene3D" id="3.30.420.40">
    <property type="match status" value="2"/>
</dbReference>
<dbReference type="Gene3D" id="3.90.640.10">
    <property type="entry name" value="Actin, Chain A, domain 4"/>
    <property type="match status" value="1"/>
</dbReference>
<evidence type="ECO:0000256" key="3">
    <source>
        <dbReference type="ARBA" id="ARBA00018633"/>
    </source>
</evidence>
<dbReference type="InterPro" id="IPR043129">
    <property type="entry name" value="ATPase_NBD"/>
</dbReference>
<dbReference type="SUPFAM" id="SSF53067">
    <property type="entry name" value="Actin-like ATPase domain"/>
    <property type="match status" value="2"/>
</dbReference>
<evidence type="ECO:0000313" key="8">
    <source>
        <dbReference type="EMBL" id="GMM34598.1"/>
    </source>
</evidence>
<dbReference type="GO" id="GO:0005737">
    <property type="term" value="C:cytoplasm"/>
    <property type="evidence" value="ECO:0007669"/>
    <property type="project" value="UniProtKB-SubCell"/>
</dbReference>
<dbReference type="InterPro" id="IPR004000">
    <property type="entry name" value="Actin"/>
</dbReference>
<dbReference type="CDD" id="cd10210">
    <property type="entry name" value="ASKHA_NBD_Arp6"/>
    <property type="match status" value="1"/>
</dbReference>
<comment type="subcellular location">
    <subcellularLocation>
        <location evidence="1">Cytoplasm</location>
    </subcellularLocation>
</comment>
<organism evidence="8 9">
    <name type="scientific">Saccharomycopsis crataegensis</name>
    <dbReference type="NCBI Taxonomy" id="43959"/>
    <lineage>
        <taxon>Eukaryota</taxon>
        <taxon>Fungi</taxon>
        <taxon>Dikarya</taxon>
        <taxon>Ascomycota</taxon>
        <taxon>Saccharomycotina</taxon>
        <taxon>Saccharomycetes</taxon>
        <taxon>Saccharomycopsidaceae</taxon>
        <taxon>Saccharomycopsis</taxon>
    </lineage>
</organism>
<dbReference type="GO" id="GO:0005634">
    <property type="term" value="C:nucleus"/>
    <property type="evidence" value="ECO:0007669"/>
    <property type="project" value="UniProtKB-ARBA"/>
</dbReference>
<evidence type="ECO:0000256" key="6">
    <source>
        <dbReference type="ARBA" id="ARBA00063309"/>
    </source>
</evidence>
<evidence type="ECO:0000313" key="9">
    <source>
        <dbReference type="Proteomes" id="UP001360560"/>
    </source>
</evidence>
<comment type="subunit">
    <text evidence="6">Component of the SWR1 chromatin remodeling complex.</text>
</comment>
<proteinExistence type="inferred from homology"/>
<evidence type="ECO:0000256" key="4">
    <source>
        <dbReference type="ARBA" id="ARBA00022490"/>
    </source>
</evidence>
<evidence type="ECO:0000256" key="1">
    <source>
        <dbReference type="ARBA" id="ARBA00004496"/>
    </source>
</evidence>
<keyword evidence="9" id="KW-1185">Reference proteome</keyword>
<name>A0AAV5QIK2_9ASCO</name>
<dbReference type="AlphaFoldDB" id="A0AAV5QIK2"/>
<keyword evidence="4" id="KW-0963">Cytoplasm</keyword>
<reference evidence="8 9" key="1">
    <citation type="journal article" date="2023" name="Elife">
        <title>Identification of key yeast species and microbe-microbe interactions impacting larval growth of Drosophila in the wild.</title>
        <authorList>
            <person name="Mure A."/>
            <person name="Sugiura Y."/>
            <person name="Maeda R."/>
            <person name="Honda K."/>
            <person name="Sakurai N."/>
            <person name="Takahashi Y."/>
            <person name="Watada M."/>
            <person name="Katoh T."/>
            <person name="Gotoh A."/>
            <person name="Gotoh Y."/>
            <person name="Taniguchi I."/>
            <person name="Nakamura K."/>
            <person name="Hayashi T."/>
            <person name="Katayama T."/>
            <person name="Uemura T."/>
            <person name="Hattori Y."/>
        </authorList>
    </citation>
    <scope>NUCLEOTIDE SEQUENCE [LARGE SCALE GENOMIC DNA]</scope>
    <source>
        <strain evidence="8 9">SC-9</strain>
    </source>
</reference>
<comment type="function">
    <text evidence="5">Component of the SWR1 complex which mediates the ATP-dependent exchange of histone H2A for the H2A variant HZT1 leading to transcriptional regulation of selected genes by chromatin remodeling. Involved in chromosome stability.</text>
</comment>
<gene>
    <name evidence="8" type="ORF">DASC09_019230</name>
</gene>
<dbReference type="SMART" id="SM00268">
    <property type="entry name" value="ACTIN"/>
    <property type="match status" value="1"/>
</dbReference>
<protein>
    <recommendedName>
        <fullName evidence="3">Actin-like protein ARP6</fullName>
    </recommendedName>
    <alternativeName>
        <fullName evidence="7">Actin-like protein arp6</fullName>
    </alternativeName>
</protein>
<dbReference type="RefSeq" id="XP_064851598.1">
    <property type="nucleotide sequence ID" value="XM_064995526.1"/>
</dbReference>
<dbReference type="PANTHER" id="PTHR11937">
    <property type="entry name" value="ACTIN"/>
    <property type="match status" value="1"/>
</dbReference>
<comment type="similarity">
    <text evidence="2">Belongs to the actin family. ARP6 subfamily.</text>
</comment>
<comment type="caution">
    <text evidence="8">The sequence shown here is derived from an EMBL/GenBank/DDBJ whole genome shotgun (WGS) entry which is preliminary data.</text>
</comment>
<dbReference type="Proteomes" id="UP001360560">
    <property type="component" value="Unassembled WGS sequence"/>
</dbReference>
<sequence>MTKTLIIDNGSYSVKIGYATDDLNWSPHIISNSIVRTKDKRLILGDLVDRNQNISGCFFKRPFERNQLTSWETEKLIWDYCFNSEDLKLHVNDYGNDPNDMNLILTEAPFTLPKITKNTDQIIFEEYGFKSYYKNITSSFVPFNWEQNEKLYQTNQLSGGDDKKVYKDYQLVIDSGFDSTYIIPVIYGMVYWEGVKRLDIGGRFLTGFLRELISFRYYDVTDETILVNNIKEQTCFVPINYNQSLEKLKQEKIRLGPRPKPGSINDNSMIVEYALPDYKTTTKGYLLTDELRKNINDVDELQIMRLYDERFSIPETLFDPAIATIKHRNGLIKTIYDSIYSCPELVRPLLVSNIVCIGGNFKFSGFKERLQLELKKVLPVEWDIRIGIDEDPIVYGWKSANCLATNHMEMYEKLCVNKSDYYEKGWGYVNEKLGCKLKGW</sequence>
<dbReference type="Pfam" id="PF00022">
    <property type="entry name" value="Actin"/>
    <property type="match status" value="1"/>
</dbReference>
<evidence type="ECO:0000256" key="7">
    <source>
        <dbReference type="ARBA" id="ARBA00073820"/>
    </source>
</evidence>
<dbReference type="FunFam" id="3.90.640.10:FF:000014">
    <property type="entry name" value="Putative actin-related protein 6"/>
    <property type="match status" value="1"/>
</dbReference>